<name>A0AAN9Y8R5_9HEMI</name>
<accession>A0AAN9Y8R5</accession>
<comment type="caution">
    <text evidence="1">The sequence shown here is derived from an EMBL/GenBank/DDBJ whole genome shotgun (WGS) entry which is preliminary data.</text>
</comment>
<protein>
    <submittedName>
        <fullName evidence="1">Uncharacterized protein</fullName>
    </submittedName>
</protein>
<sequence>MSSTEGEPGCWDRCIRTMCKCQMQPAVDDSAFHARHARCSQHQMPNSHACHAKLRNGRVSNFFKMLVVKELSCEGA</sequence>
<dbReference type="EMBL" id="JBBCAQ010000004">
    <property type="protein sequence ID" value="KAK7604278.1"/>
    <property type="molecule type" value="Genomic_DNA"/>
</dbReference>
<dbReference type="Proteomes" id="UP001367676">
    <property type="component" value="Unassembled WGS sequence"/>
</dbReference>
<organism evidence="1 2">
    <name type="scientific">Parthenolecanium corni</name>
    <dbReference type="NCBI Taxonomy" id="536013"/>
    <lineage>
        <taxon>Eukaryota</taxon>
        <taxon>Metazoa</taxon>
        <taxon>Ecdysozoa</taxon>
        <taxon>Arthropoda</taxon>
        <taxon>Hexapoda</taxon>
        <taxon>Insecta</taxon>
        <taxon>Pterygota</taxon>
        <taxon>Neoptera</taxon>
        <taxon>Paraneoptera</taxon>
        <taxon>Hemiptera</taxon>
        <taxon>Sternorrhyncha</taxon>
        <taxon>Coccoidea</taxon>
        <taxon>Coccidae</taxon>
        <taxon>Parthenolecanium</taxon>
    </lineage>
</organism>
<dbReference type="AlphaFoldDB" id="A0AAN9Y8R5"/>
<evidence type="ECO:0000313" key="2">
    <source>
        <dbReference type="Proteomes" id="UP001367676"/>
    </source>
</evidence>
<keyword evidence="2" id="KW-1185">Reference proteome</keyword>
<gene>
    <name evidence="1" type="ORF">V9T40_004551</name>
</gene>
<proteinExistence type="predicted"/>
<evidence type="ECO:0000313" key="1">
    <source>
        <dbReference type="EMBL" id="KAK7604278.1"/>
    </source>
</evidence>
<reference evidence="1 2" key="1">
    <citation type="submission" date="2024-03" db="EMBL/GenBank/DDBJ databases">
        <title>Adaptation during the transition from Ophiocordyceps entomopathogen to insect associate is accompanied by gene loss and intensified selection.</title>
        <authorList>
            <person name="Ward C.M."/>
            <person name="Onetto C.A."/>
            <person name="Borneman A.R."/>
        </authorList>
    </citation>
    <scope>NUCLEOTIDE SEQUENCE [LARGE SCALE GENOMIC DNA]</scope>
    <source>
        <strain evidence="1">AWRI1</strain>
        <tissue evidence="1">Single Adult Female</tissue>
    </source>
</reference>